<comment type="caution">
    <text evidence="2">The sequence shown here is derived from an EMBL/GenBank/DDBJ whole genome shotgun (WGS) entry which is preliminary data.</text>
</comment>
<evidence type="ECO:0000256" key="1">
    <source>
        <dbReference type="SAM" id="MobiDB-lite"/>
    </source>
</evidence>
<dbReference type="Proteomes" id="UP001601288">
    <property type="component" value="Unassembled WGS sequence"/>
</dbReference>
<dbReference type="RefSeq" id="WP_358292735.1">
    <property type="nucleotide sequence ID" value="NZ_JBEYGJ010000069.1"/>
</dbReference>
<proteinExistence type="predicted"/>
<keyword evidence="3" id="KW-1185">Reference proteome</keyword>
<accession>A0ABW6LSZ1</accession>
<dbReference type="EMBL" id="JBIAFP010000053">
    <property type="protein sequence ID" value="MFE9231253.1"/>
    <property type="molecule type" value="Genomic_DNA"/>
</dbReference>
<protein>
    <submittedName>
        <fullName evidence="2">Peptidase inhibitor family I36 protein</fullName>
    </submittedName>
</protein>
<name>A0ABW6LSZ1_9ACTN</name>
<evidence type="ECO:0000313" key="2">
    <source>
        <dbReference type="EMBL" id="MFE9231253.1"/>
    </source>
</evidence>
<sequence>MIPHLTDTDLTDSAPPRASSTRSGAATIAALGLMTAPSGAADQESAGLRFGRSALAWDCPQGYVCFYSGADGTGAWRGSDVSIAYSGCGTRRSFFNNGYASPGQDHVRVYNSANYTGAMRGCLHYGWAEGRGNFAGAVSIGSYRWGGEC</sequence>
<evidence type="ECO:0000313" key="3">
    <source>
        <dbReference type="Proteomes" id="UP001601288"/>
    </source>
</evidence>
<feature type="region of interest" description="Disordered" evidence="1">
    <location>
        <begin position="1"/>
        <end position="22"/>
    </location>
</feature>
<gene>
    <name evidence="2" type="ORF">ACFYM3_43115</name>
</gene>
<organism evidence="2 3">
    <name type="scientific">Streptomyces massasporeus</name>
    <dbReference type="NCBI Taxonomy" id="67324"/>
    <lineage>
        <taxon>Bacteria</taxon>
        <taxon>Bacillati</taxon>
        <taxon>Actinomycetota</taxon>
        <taxon>Actinomycetes</taxon>
        <taxon>Kitasatosporales</taxon>
        <taxon>Streptomycetaceae</taxon>
        <taxon>Streptomyces</taxon>
    </lineage>
</organism>
<dbReference type="Pfam" id="PF03995">
    <property type="entry name" value="Inhibitor_I36"/>
    <property type="match status" value="1"/>
</dbReference>
<reference evidence="2 3" key="1">
    <citation type="submission" date="2024-10" db="EMBL/GenBank/DDBJ databases">
        <title>The Natural Products Discovery Center: Release of the First 8490 Sequenced Strains for Exploring Actinobacteria Biosynthetic Diversity.</title>
        <authorList>
            <person name="Kalkreuter E."/>
            <person name="Kautsar S.A."/>
            <person name="Yang D."/>
            <person name="Bader C.D."/>
            <person name="Teijaro C.N."/>
            <person name="Fluegel L."/>
            <person name="Davis C.M."/>
            <person name="Simpson J.R."/>
            <person name="Lauterbach L."/>
            <person name="Steele A.D."/>
            <person name="Gui C."/>
            <person name="Meng S."/>
            <person name="Li G."/>
            <person name="Viehrig K."/>
            <person name="Ye F."/>
            <person name="Su P."/>
            <person name="Kiefer A.F."/>
            <person name="Nichols A."/>
            <person name="Cepeda A.J."/>
            <person name="Yan W."/>
            <person name="Fan B."/>
            <person name="Jiang Y."/>
            <person name="Adhikari A."/>
            <person name="Zheng C.-J."/>
            <person name="Schuster L."/>
            <person name="Cowan T.M."/>
            <person name="Smanski M.J."/>
            <person name="Chevrette M.G."/>
            <person name="De Carvalho L.P.S."/>
            <person name="Shen B."/>
        </authorList>
    </citation>
    <scope>NUCLEOTIDE SEQUENCE [LARGE SCALE GENOMIC DNA]</scope>
    <source>
        <strain evidence="2 3">NPDC007066</strain>
    </source>
</reference>